<evidence type="ECO:0000313" key="1">
    <source>
        <dbReference type="EMBL" id="KAH1172772.1"/>
    </source>
</evidence>
<evidence type="ECO:0000313" key="2">
    <source>
        <dbReference type="Proteomes" id="UP000827986"/>
    </source>
</evidence>
<comment type="caution">
    <text evidence="1">The sequence shown here is derived from an EMBL/GenBank/DDBJ whole genome shotgun (WGS) entry which is preliminary data.</text>
</comment>
<keyword evidence="2" id="KW-1185">Reference proteome</keyword>
<protein>
    <submittedName>
        <fullName evidence="1">Uncharacterized protein</fullName>
    </submittedName>
</protein>
<proteinExistence type="predicted"/>
<name>A0A9D3X4S3_9SAUR</name>
<dbReference type="Proteomes" id="UP000827986">
    <property type="component" value="Unassembled WGS sequence"/>
</dbReference>
<accession>A0A9D3X4S3</accession>
<organism evidence="1 2">
    <name type="scientific">Mauremys mutica</name>
    <name type="common">yellowpond turtle</name>
    <dbReference type="NCBI Taxonomy" id="74926"/>
    <lineage>
        <taxon>Eukaryota</taxon>
        <taxon>Metazoa</taxon>
        <taxon>Chordata</taxon>
        <taxon>Craniata</taxon>
        <taxon>Vertebrata</taxon>
        <taxon>Euteleostomi</taxon>
        <taxon>Archelosauria</taxon>
        <taxon>Testudinata</taxon>
        <taxon>Testudines</taxon>
        <taxon>Cryptodira</taxon>
        <taxon>Durocryptodira</taxon>
        <taxon>Testudinoidea</taxon>
        <taxon>Geoemydidae</taxon>
        <taxon>Geoemydinae</taxon>
        <taxon>Mauremys</taxon>
    </lineage>
</organism>
<gene>
    <name evidence="1" type="ORF">KIL84_016611</name>
</gene>
<sequence length="139" mass="15147">MASFSTQSGARTTPVWKTVSIPKSVLDSIHLGMNIPREVLSGSTTHESPGFLPMGWWLFRAVVRRPLCEQLRMPAPQAATASRESQSLLIPVSCVSGFSHQIKFGSQQMALLGLRFDTKTPNKFPTGAGLGKCHLPLKN</sequence>
<reference evidence="1" key="1">
    <citation type="submission" date="2021-09" db="EMBL/GenBank/DDBJ databases">
        <title>The genome of Mauremys mutica provides insights into the evolution of semi-aquatic lifestyle.</title>
        <authorList>
            <person name="Gong S."/>
            <person name="Gao Y."/>
        </authorList>
    </citation>
    <scope>NUCLEOTIDE SEQUENCE</scope>
    <source>
        <strain evidence="1">MM-2020</strain>
        <tissue evidence="1">Muscle</tissue>
    </source>
</reference>
<dbReference type="AlphaFoldDB" id="A0A9D3X4S3"/>
<dbReference type="EMBL" id="JAHDVG010000482">
    <property type="protein sequence ID" value="KAH1172772.1"/>
    <property type="molecule type" value="Genomic_DNA"/>
</dbReference>